<gene>
    <name evidence="8" type="ORF">EKG39_14440</name>
</gene>
<name>A0A3S0IDI6_9GAMM</name>
<dbReference type="AlphaFoldDB" id="A0A3S0IDI6"/>
<dbReference type="SUPFAM" id="SSF58104">
    <property type="entry name" value="Methyl-accepting chemotaxis protein (MCP) signaling domain"/>
    <property type="match status" value="1"/>
</dbReference>
<dbReference type="SMART" id="SM00283">
    <property type="entry name" value="MA"/>
    <property type="match status" value="1"/>
</dbReference>
<keyword evidence="6" id="KW-1133">Transmembrane helix</keyword>
<dbReference type="Gene3D" id="1.10.287.950">
    <property type="entry name" value="Methyl-accepting chemotaxis protein"/>
    <property type="match status" value="1"/>
</dbReference>
<dbReference type="Pfam" id="PF00015">
    <property type="entry name" value="MCPsignal"/>
    <property type="match status" value="1"/>
</dbReference>
<dbReference type="InterPro" id="IPR004089">
    <property type="entry name" value="MCPsignal_dom"/>
</dbReference>
<dbReference type="OrthoDB" id="5731264at2"/>
<evidence type="ECO:0000313" key="8">
    <source>
        <dbReference type="EMBL" id="RTR31259.1"/>
    </source>
</evidence>
<keyword evidence="2 4" id="KW-0807">Transducer</keyword>
<evidence type="ECO:0000256" key="1">
    <source>
        <dbReference type="ARBA" id="ARBA00004370"/>
    </source>
</evidence>
<evidence type="ECO:0000256" key="6">
    <source>
        <dbReference type="SAM" id="Phobius"/>
    </source>
</evidence>
<reference evidence="8 9" key="1">
    <citation type="submission" date="2018-12" db="EMBL/GenBank/DDBJ databases">
        <authorList>
            <person name="Yu L."/>
        </authorList>
    </citation>
    <scope>NUCLEOTIDE SEQUENCE [LARGE SCALE GENOMIC DNA]</scope>
    <source>
        <strain evidence="8 9">HAW-EB5</strain>
    </source>
</reference>
<feature type="transmembrane region" description="Helical" evidence="6">
    <location>
        <begin position="322"/>
        <end position="344"/>
    </location>
</feature>
<evidence type="ECO:0000256" key="4">
    <source>
        <dbReference type="PROSITE-ProRule" id="PRU00284"/>
    </source>
</evidence>
<organism evidence="8 9">
    <name type="scientific">Shewanella atlantica</name>
    <dbReference type="NCBI Taxonomy" id="271099"/>
    <lineage>
        <taxon>Bacteria</taxon>
        <taxon>Pseudomonadati</taxon>
        <taxon>Pseudomonadota</taxon>
        <taxon>Gammaproteobacteria</taxon>
        <taxon>Alteromonadales</taxon>
        <taxon>Shewanellaceae</taxon>
        <taxon>Shewanella</taxon>
    </lineage>
</organism>
<evidence type="ECO:0000259" key="7">
    <source>
        <dbReference type="PROSITE" id="PS50111"/>
    </source>
</evidence>
<dbReference type="GO" id="GO:0007165">
    <property type="term" value="P:signal transduction"/>
    <property type="evidence" value="ECO:0007669"/>
    <property type="project" value="UniProtKB-KW"/>
</dbReference>
<dbReference type="RefSeq" id="WP_126506458.1">
    <property type="nucleotide sequence ID" value="NZ_RXNV01000006.1"/>
</dbReference>
<comment type="subcellular location">
    <subcellularLocation>
        <location evidence="1">Membrane</location>
    </subcellularLocation>
</comment>
<evidence type="ECO:0000256" key="3">
    <source>
        <dbReference type="ARBA" id="ARBA00029447"/>
    </source>
</evidence>
<dbReference type="InterPro" id="IPR024478">
    <property type="entry name" value="HlyB_4HB_MCP"/>
</dbReference>
<keyword evidence="6" id="KW-0472">Membrane</keyword>
<feature type="transmembrane region" description="Helical" evidence="6">
    <location>
        <begin position="12"/>
        <end position="35"/>
    </location>
</feature>
<dbReference type="Proteomes" id="UP000282060">
    <property type="component" value="Unassembled WGS sequence"/>
</dbReference>
<dbReference type="PANTHER" id="PTHR32089">
    <property type="entry name" value="METHYL-ACCEPTING CHEMOTAXIS PROTEIN MCPB"/>
    <property type="match status" value="1"/>
</dbReference>
<keyword evidence="9" id="KW-1185">Reference proteome</keyword>
<evidence type="ECO:0000256" key="2">
    <source>
        <dbReference type="ARBA" id="ARBA00023224"/>
    </source>
</evidence>
<comment type="caution">
    <text evidence="8">The sequence shown here is derived from an EMBL/GenBank/DDBJ whole genome shotgun (WGS) entry which is preliminary data.</text>
</comment>
<dbReference type="PROSITE" id="PS50111">
    <property type="entry name" value="CHEMOTAXIS_TRANSDUC_2"/>
    <property type="match status" value="1"/>
</dbReference>
<dbReference type="EMBL" id="RXNV01000006">
    <property type="protein sequence ID" value="RTR31259.1"/>
    <property type="molecule type" value="Genomic_DNA"/>
</dbReference>
<feature type="region of interest" description="Disordered" evidence="5">
    <location>
        <begin position="578"/>
        <end position="600"/>
    </location>
</feature>
<dbReference type="GO" id="GO:0006935">
    <property type="term" value="P:chemotaxis"/>
    <property type="evidence" value="ECO:0007669"/>
    <property type="project" value="UniProtKB-ARBA"/>
</dbReference>
<dbReference type="PANTHER" id="PTHR32089:SF120">
    <property type="entry name" value="METHYL-ACCEPTING CHEMOTAXIS PROTEIN TLPQ"/>
    <property type="match status" value="1"/>
</dbReference>
<dbReference type="GO" id="GO:0016020">
    <property type="term" value="C:membrane"/>
    <property type="evidence" value="ECO:0007669"/>
    <property type="project" value="UniProtKB-SubCell"/>
</dbReference>
<keyword evidence="6" id="KW-0812">Transmembrane</keyword>
<feature type="domain" description="Methyl-accepting transducer" evidence="7">
    <location>
        <begin position="405"/>
        <end position="641"/>
    </location>
</feature>
<feature type="compositionally biased region" description="Polar residues" evidence="5">
    <location>
        <begin position="580"/>
        <end position="600"/>
    </location>
</feature>
<accession>A0A3S0IDI6</accession>
<protein>
    <submittedName>
        <fullName evidence="8">Methyl-accepting chemotaxis protein</fullName>
    </submittedName>
</protein>
<dbReference type="FunFam" id="1.10.287.950:FF:000001">
    <property type="entry name" value="Methyl-accepting chemotaxis sensory transducer"/>
    <property type="match status" value="1"/>
</dbReference>
<dbReference type="Pfam" id="PF12729">
    <property type="entry name" value="4HB_MCP_1"/>
    <property type="match status" value="1"/>
</dbReference>
<proteinExistence type="inferred from homology"/>
<evidence type="ECO:0000256" key="5">
    <source>
        <dbReference type="SAM" id="MobiDB-lite"/>
    </source>
</evidence>
<evidence type="ECO:0000313" key="9">
    <source>
        <dbReference type="Proteomes" id="UP000282060"/>
    </source>
</evidence>
<comment type="similarity">
    <text evidence="3">Belongs to the methyl-accepting chemotaxis (MCP) protein family.</text>
</comment>
<dbReference type="CDD" id="cd11386">
    <property type="entry name" value="MCP_signal"/>
    <property type="match status" value="1"/>
</dbReference>
<sequence length="677" mass="73517">MNAILNLTVRLKLLLGFGLVIAIFIISSSIVYMQLQDINTTQSRLLELRTPTVQAGMNLEGAITQTLSGLRGYLILGGDPSKAKLFMDERAQGWDKLEQSLMSLEGFAKNWTVPRNIERLKEMKTIIGQFKQAQQQIEDIAHTDKNIPSFDILLTKAAPTAARTLTALTAIIEGEMANPSNIEHKVFLKTLADSRAAFAMGLANIRAYLLSGDLKFKNNYLELKERSDNLMLTLESSIELMSVEQRKQWDIFKQARSEFAPYVIQMFGSRSSAEWNQANHWLGTLAAPRARKIKSILEEMRISQANLFKADQQSLTEASDTLNFVLLLSGMLTIIFGGVIAVAISQSVTRPLGGEPTEMVDIANSIAEGDLTLSFTHAANAKGLYLSMYKMHAKLKELVSNIAGAAEQLTDTAVQTSGMSEQTNNNVQEQFQQTELVATAVEEMTVTVNEVSLNASNCLSVIQESETTIKEGQENVLQTVGNVEKLSGDINDATEVILSLQEKSAQINSVSEVIGSIAEQTNLLALNAAIEAARAGEQGRGFAVVADEVRALASKTQESISSINSVILSLQQSADEAATAMQSSQNSAENTISEARSSGESLSKIAESSQQIVDMASQISVASEEQASVTLDISQNVQMIRSGAEQTSIGASEMVKTSEQLSAQASKLKSMVASFRY</sequence>